<evidence type="ECO:0000313" key="3">
    <source>
        <dbReference type="Proteomes" id="UP000235916"/>
    </source>
</evidence>
<dbReference type="Gene3D" id="3.40.50.2000">
    <property type="entry name" value="Glycogen Phosphorylase B"/>
    <property type="match status" value="2"/>
</dbReference>
<comment type="caution">
    <text evidence="2">The sequence shown here is derived from an EMBL/GenBank/DDBJ whole genome shotgun (WGS) entry which is preliminary data.</text>
</comment>
<dbReference type="SUPFAM" id="SSF53756">
    <property type="entry name" value="UDP-Glycosyltransferase/glycogen phosphorylase"/>
    <property type="match status" value="1"/>
</dbReference>
<dbReference type="EMBL" id="POSP01000003">
    <property type="protein sequence ID" value="PND37787.1"/>
    <property type="molecule type" value="Genomic_DNA"/>
</dbReference>
<protein>
    <submittedName>
        <fullName evidence="2">Glycosyltransferase WbuB</fullName>
    </submittedName>
</protein>
<sequence>MKILLINHYAGSPQHGMEFRPFYLAREWVRMGHQVLILGSVKSHVRATEPQPGVQIIDGVHYCWYDTPEYQGNGLGRLRNIGSFCRQVWGDGKNLAEGFQPDAVIASSTYPMDIWVARKIASLARAQLVYEVHDLWPLSPIELSGMSPYHPFAMLCQKAENDAYRDADVVVSMLPKVHEHMAAHGLDLRKLHIVPNGIALDEWSDTAPPAPLQGELAAHLDALAAQGQLVLGYAGSHGLPNALDVLLDAARLLQQAPAGSPARRVAIVMVGGGHEKARLQARVAAEGLSQVRCFDAIPKAQIPALLARFDIAYIGWQRTPIYRFGIAPNKLMDYMMARRPVLHSVEAGNDPVREAGAGLTVPPEDAQAVADGVLRLAALSAAERAAMGERGRAFVLAEHSYPVLARRFLAALSALAPKAEGEGPRP</sequence>
<dbReference type="AlphaFoldDB" id="A0A2N8KWF7"/>
<dbReference type="PANTHER" id="PTHR12526:SF622">
    <property type="entry name" value="GLYCOSYLTRANSFERASE (GROUP I)"/>
    <property type="match status" value="1"/>
</dbReference>
<dbReference type="Proteomes" id="UP000235916">
    <property type="component" value="Unassembled WGS sequence"/>
</dbReference>
<gene>
    <name evidence="2" type="ORF">C1O66_09780</name>
</gene>
<organism evidence="2 3">
    <name type="scientific">Kinneretia aquatilis</name>
    <dbReference type="NCBI Taxonomy" id="2070761"/>
    <lineage>
        <taxon>Bacteria</taxon>
        <taxon>Pseudomonadati</taxon>
        <taxon>Pseudomonadota</taxon>
        <taxon>Betaproteobacteria</taxon>
        <taxon>Burkholderiales</taxon>
        <taxon>Sphaerotilaceae</taxon>
        <taxon>Roseateles</taxon>
    </lineage>
</organism>
<dbReference type="RefSeq" id="WP_102767706.1">
    <property type="nucleotide sequence ID" value="NZ_POSP01000003.1"/>
</dbReference>
<dbReference type="InterPro" id="IPR028098">
    <property type="entry name" value="Glyco_trans_4-like_N"/>
</dbReference>
<dbReference type="GO" id="GO:0016757">
    <property type="term" value="F:glycosyltransferase activity"/>
    <property type="evidence" value="ECO:0007669"/>
    <property type="project" value="UniProtKB-ARBA"/>
</dbReference>
<keyword evidence="3" id="KW-1185">Reference proteome</keyword>
<dbReference type="Pfam" id="PF13579">
    <property type="entry name" value="Glyco_trans_4_4"/>
    <property type="match status" value="1"/>
</dbReference>
<dbReference type="OrthoDB" id="9787293at2"/>
<name>A0A2N8KWF7_9BURK</name>
<evidence type="ECO:0000313" key="2">
    <source>
        <dbReference type="EMBL" id="PND37787.1"/>
    </source>
</evidence>
<dbReference type="CDD" id="cd03794">
    <property type="entry name" value="GT4_WbuB-like"/>
    <property type="match status" value="1"/>
</dbReference>
<keyword evidence="2" id="KW-0808">Transferase</keyword>
<dbReference type="PANTHER" id="PTHR12526">
    <property type="entry name" value="GLYCOSYLTRANSFERASE"/>
    <property type="match status" value="1"/>
</dbReference>
<proteinExistence type="predicted"/>
<accession>A0A2N8KWF7</accession>
<reference evidence="2 3" key="1">
    <citation type="submission" date="2018-01" db="EMBL/GenBank/DDBJ databases">
        <title>Draft genome sequence of Paucibacter aquatile CR182 isolated from freshwater of the Nakdong River.</title>
        <authorList>
            <person name="Choi A."/>
            <person name="Chung E.J."/>
        </authorList>
    </citation>
    <scope>NUCLEOTIDE SEQUENCE [LARGE SCALE GENOMIC DNA]</scope>
    <source>
        <strain evidence="2 3">CR182</strain>
    </source>
</reference>
<evidence type="ECO:0000259" key="1">
    <source>
        <dbReference type="Pfam" id="PF13579"/>
    </source>
</evidence>
<dbReference type="Pfam" id="PF13692">
    <property type="entry name" value="Glyco_trans_1_4"/>
    <property type="match status" value="1"/>
</dbReference>
<feature type="domain" description="Glycosyltransferase subfamily 4-like N-terminal" evidence="1">
    <location>
        <begin position="16"/>
        <end position="197"/>
    </location>
</feature>